<protein>
    <recommendedName>
        <fullName evidence="4">J domain-containing protein</fullName>
    </recommendedName>
</protein>
<reference evidence="2" key="2">
    <citation type="submission" date="2020-09" db="EMBL/GenBank/DDBJ databases">
        <authorList>
            <person name="Sun Q."/>
            <person name="Zhou Y."/>
        </authorList>
    </citation>
    <scope>NUCLEOTIDE SEQUENCE</scope>
    <source>
        <strain evidence="2">CGMCC 1.12506</strain>
    </source>
</reference>
<dbReference type="InterPro" id="IPR036869">
    <property type="entry name" value="J_dom_sf"/>
</dbReference>
<dbReference type="EMBL" id="BMFG01000002">
    <property type="protein sequence ID" value="GGD17714.1"/>
    <property type="molecule type" value="Genomic_DNA"/>
</dbReference>
<dbReference type="SUPFAM" id="SSF46565">
    <property type="entry name" value="Chaperone J-domain"/>
    <property type="match status" value="1"/>
</dbReference>
<reference evidence="2" key="1">
    <citation type="journal article" date="2014" name="Int. J. Syst. Evol. Microbiol.">
        <title>Complete genome sequence of Corynebacterium casei LMG S-19264T (=DSM 44701T), isolated from a smear-ripened cheese.</title>
        <authorList>
            <consortium name="US DOE Joint Genome Institute (JGI-PGF)"/>
            <person name="Walter F."/>
            <person name="Albersmeier A."/>
            <person name="Kalinowski J."/>
            <person name="Ruckert C."/>
        </authorList>
    </citation>
    <scope>NUCLEOTIDE SEQUENCE</scope>
    <source>
        <strain evidence="2">CGMCC 1.12506</strain>
    </source>
</reference>
<dbReference type="AlphaFoldDB" id="A0A916XWX0"/>
<evidence type="ECO:0000313" key="3">
    <source>
        <dbReference type="Proteomes" id="UP000625735"/>
    </source>
</evidence>
<organism evidence="2 3">
    <name type="scientific">Flavobacterium orientale</name>
    <dbReference type="NCBI Taxonomy" id="1756020"/>
    <lineage>
        <taxon>Bacteria</taxon>
        <taxon>Pseudomonadati</taxon>
        <taxon>Bacteroidota</taxon>
        <taxon>Flavobacteriia</taxon>
        <taxon>Flavobacteriales</taxon>
        <taxon>Flavobacteriaceae</taxon>
        <taxon>Flavobacterium</taxon>
    </lineage>
</organism>
<dbReference type="Proteomes" id="UP000625735">
    <property type="component" value="Unassembled WGS sequence"/>
</dbReference>
<keyword evidence="1" id="KW-1133">Transmembrane helix</keyword>
<feature type="transmembrane region" description="Helical" evidence="1">
    <location>
        <begin position="6"/>
        <end position="22"/>
    </location>
</feature>
<name>A0A916XWX0_9FLAO</name>
<sequence length="112" mass="13613">MKTYFIYFGIILFLFGVYYLLTNKKRRLRRNIRKKLSEKEGDNFKSIFKNMVFSISKSKELYKSLITKVHPDRFTDDRKLKAEELSARITKFKKNYDELIKLKIEVENFLNQ</sequence>
<gene>
    <name evidence="2" type="ORF">GCM10011343_05550</name>
</gene>
<evidence type="ECO:0000256" key="1">
    <source>
        <dbReference type="SAM" id="Phobius"/>
    </source>
</evidence>
<dbReference type="RefSeq" id="WP_188360998.1">
    <property type="nucleotide sequence ID" value="NZ_BMFG01000002.1"/>
</dbReference>
<keyword evidence="3" id="KW-1185">Reference proteome</keyword>
<proteinExistence type="predicted"/>
<comment type="caution">
    <text evidence="2">The sequence shown here is derived from an EMBL/GenBank/DDBJ whole genome shotgun (WGS) entry which is preliminary data.</text>
</comment>
<evidence type="ECO:0000313" key="2">
    <source>
        <dbReference type="EMBL" id="GGD17714.1"/>
    </source>
</evidence>
<accession>A0A916XWX0</accession>
<keyword evidence="1" id="KW-0812">Transmembrane</keyword>
<keyword evidence="1" id="KW-0472">Membrane</keyword>
<evidence type="ECO:0008006" key="4">
    <source>
        <dbReference type="Google" id="ProtNLM"/>
    </source>
</evidence>